<dbReference type="InterPro" id="IPR023614">
    <property type="entry name" value="Porin_dom_sf"/>
</dbReference>
<reference evidence="1" key="1">
    <citation type="submission" date="2018-06" db="EMBL/GenBank/DDBJ databases">
        <authorList>
            <person name="Zhirakovskaya E."/>
        </authorList>
    </citation>
    <scope>NUCLEOTIDE SEQUENCE</scope>
</reference>
<evidence type="ECO:0008006" key="2">
    <source>
        <dbReference type="Google" id="ProtNLM"/>
    </source>
</evidence>
<name>A0A3B1AKL7_9ZZZZ</name>
<dbReference type="Gene3D" id="2.40.160.10">
    <property type="entry name" value="Porin"/>
    <property type="match status" value="1"/>
</dbReference>
<protein>
    <recommendedName>
        <fullName evidence="2">Porin domain-containing protein</fullName>
    </recommendedName>
</protein>
<proteinExistence type="predicted"/>
<evidence type="ECO:0000313" key="1">
    <source>
        <dbReference type="EMBL" id="VAW98889.1"/>
    </source>
</evidence>
<dbReference type="AlphaFoldDB" id="A0A3B1AKL7"/>
<gene>
    <name evidence="1" type="ORF">MNBD_GAMMA23-2139</name>
</gene>
<dbReference type="SUPFAM" id="SSF56935">
    <property type="entry name" value="Porins"/>
    <property type="match status" value="1"/>
</dbReference>
<dbReference type="EMBL" id="UOFT01000074">
    <property type="protein sequence ID" value="VAW98889.1"/>
    <property type="molecule type" value="Genomic_DNA"/>
</dbReference>
<organism evidence="1">
    <name type="scientific">hydrothermal vent metagenome</name>
    <dbReference type="NCBI Taxonomy" id="652676"/>
    <lineage>
        <taxon>unclassified sequences</taxon>
        <taxon>metagenomes</taxon>
        <taxon>ecological metagenomes</taxon>
    </lineage>
</organism>
<accession>A0A3B1AKL7</accession>
<sequence>MLKIIKISLMTAVAFSLHTSPTYAVNFGLFGDITYSNSDEAGTNDAFALGGLDFYATHQISEKTRGFVEYVFENTSSGLVTDLERLWISHTFDDRFVIAAGRFHSPLGNWNRAYHHGALLQDTISRPFFLDFEDRTSGILPVHLVGLMANGDFTLSSGELSYELGIGNGPSLNTSTAGFAATIANKPEIEINVTSDTDSNKAIFLRTIYKPDALPLKAALFLMNSAVAESNGTGSAVAAKGSVIVDQTIIGFDLSYESDNGFDVLAEYYNIENTNKVGTAGTYTGKAYYVQLGYWFTETLKGVIRYEDLSFNSNDSYFRVLATAEASHNVFALRYDIDETNSLKFEVDSTDLKTGTDTTTFTVQWAFLIP</sequence>